<evidence type="ECO:0000313" key="2">
    <source>
        <dbReference type="EMBL" id="PZW36594.1"/>
    </source>
</evidence>
<dbReference type="RefSeq" id="WP_111318971.1">
    <property type="nucleotide sequence ID" value="NZ_BIFX01000001.1"/>
</dbReference>
<dbReference type="OrthoDB" id="164699at2"/>
<protein>
    <submittedName>
        <fullName evidence="2">Uncharacterized protein</fullName>
    </submittedName>
</protein>
<accession>A0A326UEX9</accession>
<proteinExistence type="predicted"/>
<comment type="caution">
    <text evidence="2">The sequence shown here is derived from an EMBL/GenBank/DDBJ whole genome shotgun (WGS) entry which is preliminary data.</text>
</comment>
<gene>
    <name evidence="2" type="ORF">EI42_00772</name>
</gene>
<keyword evidence="1" id="KW-1133">Transmembrane helix</keyword>
<feature type="transmembrane region" description="Helical" evidence="1">
    <location>
        <begin position="59"/>
        <end position="77"/>
    </location>
</feature>
<dbReference type="EMBL" id="QKUF01000001">
    <property type="protein sequence ID" value="PZW36594.1"/>
    <property type="molecule type" value="Genomic_DNA"/>
</dbReference>
<keyword evidence="1" id="KW-0812">Transmembrane</keyword>
<dbReference type="Proteomes" id="UP000248806">
    <property type="component" value="Unassembled WGS sequence"/>
</dbReference>
<organism evidence="2 3">
    <name type="scientific">Thermosporothrix hazakensis</name>
    <dbReference type="NCBI Taxonomy" id="644383"/>
    <lineage>
        <taxon>Bacteria</taxon>
        <taxon>Bacillati</taxon>
        <taxon>Chloroflexota</taxon>
        <taxon>Ktedonobacteria</taxon>
        <taxon>Ktedonobacterales</taxon>
        <taxon>Thermosporotrichaceae</taxon>
        <taxon>Thermosporothrix</taxon>
    </lineage>
</organism>
<keyword evidence="3" id="KW-1185">Reference proteome</keyword>
<evidence type="ECO:0000256" key="1">
    <source>
        <dbReference type="SAM" id="Phobius"/>
    </source>
</evidence>
<sequence>MRNDSLETLLLRHYGHAASTPDGLEQRLIASVRQEGAQLRQRQQMEAHLRKRRYSRRQMLRFVTLGTAGVGVVGVALDGISEVSASLLGRDVSHPQHVW</sequence>
<dbReference type="AlphaFoldDB" id="A0A326UEX9"/>
<evidence type="ECO:0000313" key="3">
    <source>
        <dbReference type="Proteomes" id="UP000248806"/>
    </source>
</evidence>
<reference evidence="2 3" key="1">
    <citation type="submission" date="2018-06" db="EMBL/GenBank/DDBJ databases">
        <title>Genomic Encyclopedia of Archaeal and Bacterial Type Strains, Phase II (KMG-II): from individual species to whole genera.</title>
        <authorList>
            <person name="Goeker M."/>
        </authorList>
    </citation>
    <scope>NUCLEOTIDE SEQUENCE [LARGE SCALE GENOMIC DNA]</scope>
    <source>
        <strain evidence="2 3">ATCC BAA-1881</strain>
    </source>
</reference>
<name>A0A326UEX9_THEHA</name>
<keyword evidence="1" id="KW-0472">Membrane</keyword>